<evidence type="ECO:0000256" key="7">
    <source>
        <dbReference type="ARBA" id="ARBA00022679"/>
    </source>
</evidence>
<dbReference type="GO" id="GO:0006099">
    <property type="term" value="P:tricarboxylic acid cycle"/>
    <property type="evidence" value="ECO:0007669"/>
    <property type="project" value="UniProtKB-UniRule"/>
</dbReference>
<reference evidence="15 16" key="1">
    <citation type="submission" date="2016-10" db="EMBL/GenBank/DDBJ databases">
        <authorList>
            <person name="de Groot N.N."/>
        </authorList>
    </citation>
    <scope>NUCLEOTIDE SEQUENCE [LARGE SCALE GENOMIC DNA]</scope>
    <source>
        <strain evidence="15">1</strain>
    </source>
</reference>
<comment type="similarity">
    <text evidence="3 11">Belongs to the 2-oxoacid dehydrogenase family.</text>
</comment>
<dbReference type="GO" id="GO:0045252">
    <property type="term" value="C:oxoglutarate dehydrogenase complex"/>
    <property type="evidence" value="ECO:0007669"/>
    <property type="project" value="UniProtKB-UniRule"/>
</dbReference>
<keyword evidence="7 11" id="KW-0808">Transferase</keyword>
<evidence type="ECO:0000256" key="5">
    <source>
        <dbReference type="ARBA" id="ARBA00019511"/>
    </source>
</evidence>
<dbReference type="PANTHER" id="PTHR43416:SF5">
    <property type="entry name" value="DIHYDROLIPOYLLYSINE-RESIDUE SUCCINYLTRANSFERASE COMPONENT OF 2-OXOGLUTARATE DEHYDROGENASE COMPLEX, MITOCHONDRIAL"/>
    <property type="match status" value="1"/>
</dbReference>
<dbReference type="CDD" id="cd06849">
    <property type="entry name" value="lipoyl_domain"/>
    <property type="match status" value="1"/>
</dbReference>
<dbReference type="Pfam" id="PF02817">
    <property type="entry name" value="E3_binding"/>
    <property type="match status" value="1"/>
</dbReference>
<dbReference type="InterPro" id="IPR003016">
    <property type="entry name" value="2-oxoA_DH_lipoyl-BS"/>
</dbReference>
<dbReference type="SUPFAM" id="SSF47005">
    <property type="entry name" value="Peripheral subunit-binding domain of 2-oxo acid dehydrogenase complex"/>
    <property type="match status" value="1"/>
</dbReference>
<dbReference type="Gene3D" id="4.10.320.10">
    <property type="entry name" value="E3-binding domain"/>
    <property type="match status" value="1"/>
</dbReference>
<dbReference type="PROSITE" id="PS00189">
    <property type="entry name" value="LIPOYL"/>
    <property type="match status" value="1"/>
</dbReference>
<evidence type="ECO:0000259" key="14">
    <source>
        <dbReference type="PROSITE" id="PS51826"/>
    </source>
</evidence>
<dbReference type="AlphaFoldDB" id="A0A1G5SHJ7"/>
<evidence type="ECO:0000256" key="2">
    <source>
        <dbReference type="ARBA" id="ARBA00005145"/>
    </source>
</evidence>
<dbReference type="InterPro" id="IPR000089">
    <property type="entry name" value="Biotin_lipoyl"/>
</dbReference>
<dbReference type="FunFam" id="3.30.559.10:FF:000007">
    <property type="entry name" value="Dihydrolipoamide acetyltransferase component of pyruvate dehydrogenase complex"/>
    <property type="match status" value="1"/>
</dbReference>
<evidence type="ECO:0000313" key="15">
    <source>
        <dbReference type="EMBL" id="SCZ86598.1"/>
    </source>
</evidence>
<dbReference type="EC" id="2.3.1.61" evidence="4 11"/>
<dbReference type="PANTHER" id="PTHR43416">
    <property type="entry name" value="DIHYDROLIPOYLLYSINE-RESIDUE SUCCINYLTRANSFERASE COMPONENT OF 2-OXOGLUTARATE DEHYDROGENASE COMPLEX, MITOCHONDRIAL-RELATED"/>
    <property type="match status" value="1"/>
</dbReference>
<feature type="compositionally biased region" description="Polar residues" evidence="12">
    <location>
        <begin position="172"/>
        <end position="183"/>
    </location>
</feature>
<comment type="catalytic activity">
    <reaction evidence="10 11">
        <text>N(6)-[(R)-dihydrolipoyl]-L-lysyl-[protein] + succinyl-CoA = N(6)-[(R)-S(8)-succinyldihydrolipoyl]-L-lysyl-[protein] + CoA</text>
        <dbReference type="Rhea" id="RHEA:15213"/>
        <dbReference type="Rhea" id="RHEA-COMP:10475"/>
        <dbReference type="Rhea" id="RHEA-COMP:20092"/>
        <dbReference type="ChEBI" id="CHEBI:57287"/>
        <dbReference type="ChEBI" id="CHEBI:57292"/>
        <dbReference type="ChEBI" id="CHEBI:83100"/>
        <dbReference type="ChEBI" id="CHEBI:83120"/>
        <dbReference type="EC" id="2.3.1.61"/>
    </reaction>
</comment>
<dbReference type="GO" id="GO:0005829">
    <property type="term" value="C:cytosol"/>
    <property type="evidence" value="ECO:0007669"/>
    <property type="project" value="TreeGrafter"/>
</dbReference>
<evidence type="ECO:0000256" key="4">
    <source>
        <dbReference type="ARBA" id="ARBA00012945"/>
    </source>
</evidence>
<evidence type="ECO:0000256" key="1">
    <source>
        <dbReference type="ARBA" id="ARBA00004052"/>
    </source>
</evidence>
<dbReference type="Pfam" id="PF00198">
    <property type="entry name" value="2-oxoacid_dh"/>
    <property type="match status" value="1"/>
</dbReference>
<evidence type="ECO:0000313" key="16">
    <source>
        <dbReference type="Proteomes" id="UP000198729"/>
    </source>
</evidence>
<dbReference type="Pfam" id="PF00364">
    <property type="entry name" value="Biotin_lipoyl"/>
    <property type="match status" value="1"/>
</dbReference>
<comment type="function">
    <text evidence="1 11">E2 component of the 2-oxoglutarate dehydrogenase (OGDH) complex which catalyzes the second step in the conversion of 2-oxoglutarate to succinyl-CoA and CO(2).</text>
</comment>
<evidence type="ECO:0000256" key="11">
    <source>
        <dbReference type="RuleBase" id="RU361138"/>
    </source>
</evidence>
<dbReference type="STRING" id="51642.NSMM_610012"/>
<dbReference type="Proteomes" id="UP000198729">
    <property type="component" value="Unassembled WGS sequence"/>
</dbReference>
<feature type="domain" description="Peripheral subunit-binding (PSBD)" evidence="14">
    <location>
        <begin position="121"/>
        <end position="161"/>
    </location>
</feature>
<accession>A0A1G5SHJ7</accession>
<dbReference type="PROSITE" id="PS51826">
    <property type="entry name" value="PSBD"/>
    <property type="match status" value="1"/>
</dbReference>
<dbReference type="NCBIfam" id="NF004309">
    <property type="entry name" value="PRK05704.1"/>
    <property type="match status" value="1"/>
</dbReference>
<dbReference type="GO" id="GO:0004149">
    <property type="term" value="F:dihydrolipoyllysine-residue succinyltransferase activity"/>
    <property type="evidence" value="ECO:0007669"/>
    <property type="project" value="UniProtKB-UniRule"/>
</dbReference>
<dbReference type="SUPFAM" id="SSF51230">
    <property type="entry name" value="Single hybrid motif"/>
    <property type="match status" value="1"/>
</dbReference>
<dbReference type="InterPro" id="IPR036625">
    <property type="entry name" value="E3-bd_dom_sf"/>
</dbReference>
<dbReference type="InterPro" id="IPR001078">
    <property type="entry name" value="2-oxoacid_DH_actylTfrase"/>
</dbReference>
<dbReference type="SUPFAM" id="SSF52777">
    <property type="entry name" value="CoA-dependent acyltransferases"/>
    <property type="match status" value="1"/>
</dbReference>
<dbReference type="InterPro" id="IPR011053">
    <property type="entry name" value="Single_hybrid_motif"/>
</dbReference>
<keyword evidence="8 11" id="KW-0450">Lipoyl</keyword>
<evidence type="ECO:0000256" key="8">
    <source>
        <dbReference type="ARBA" id="ARBA00022823"/>
    </source>
</evidence>
<comment type="pathway">
    <text evidence="2 11">Amino-acid degradation; L-lysine degradation via saccharopine pathway; glutaryl-CoA from L-lysine: step 6/6.</text>
</comment>
<evidence type="ECO:0000259" key="13">
    <source>
        <dbReference type="PROSITE" id="PS50968"/>
    </source>
</evidence>
<gene>
    <name evidence="15" type="primary">sucB</name>
    <name evidence="15" type="ORF">NSMM_610012</name>
</gene>
<comment type="cofactor">
    <cofactor evidence="11">
        <name>(R)-lipoate</name>
        <dbReference type="ChEBI" id="CHEBI:83088"/>
    </cofactor>
    <text evidence="11">Binds 1 lipoyl cofactor covalently.</text>
</comment>
<dbReference type="InterPro" id="IPR050537">
    <property type="entry name" value="2-oxoacid_dehydrogenase"/>
</dbReference>
<keyword evidence="6 11" id="KW-0816">Tricarboxylic acid cycle</keyword>
<organism evidence="15 16">
    <name type="scientific">Nitrosomonas mobilis</name>
    <dbReference type="NCBI Taxonomy" id="51642"/>
    <lineage>
        <taxon>Bacteria</taxon>
        <taxon>Pseudomonadati</taxon>
        <taxon>Pseudomonadota</taxon>
        <taxon>Betaproteobacteria</taxon>
        <taxon>Nitrosomonadales</taxon>
        <taxon>Nitrosomonadaceae</taxon>
        <taxon>Nitrosomonas</taxon>
    </lineage>
</organism>
<dbReference type="RefSeq" id="WP_090287732.1">
    <property type="nucleotide sequence ID" value="NZ_FMWO01000071.1"/>
</dbReference>
<dbReference type="Gene3D" id="2.40.50.100">
    <property type="match status" value="1"/>
</dbReference>
<evidence type="ECO:0000256" key="3">
    <source>
        <dbReference type="ARBA" id="ARBA00007317"/>
    </source>
</evidence>
<feature type="domain" description="Lipoyl-binding" evidence="13">
    <location>
        <begin position="2"/>
        <end position="77"/>
    </location>
</feature>
<feature type="region of interest" description="Disordered" evidence="12">
    <location>
        <begin position="164"/>
        <end position="183"/>
    </location>
</feature>
<proteinExistence type="inferred from homology"/>
<dbReference type="InterPro" id="IPR004167">
    <property type="entry name" value="PSBD"/>
</dbReference>
<name>A0A1G5SHJ7_9PROT</name>
<evidence type="ECO:0000256" key="10">
    <source>
        <dbReference type="ARBA" id="ARBA00052761"/>
    </source>
</evidence>
<keyword evidence="9 11" id="KW-0012">Acyltransferase</keyword>
<dbReference type="UniPathway" id="UPA00868">
    <property type="reaction ID" value="UER00840"/>
</dbReference>
<dbReference type="InterPro" id="IPR006255">
    <property type="entry name" value="SucB"/>
</dbReference>
<sequence length="433" mass="46956">MLIEVKVPILSESVADATLANWHKKKGERVERGENLIDIETDKVVMELPAPQAGILVEILKEDGATVAGEEVIARIDTTGKQAEASSETVAAKVEPAAENKAELQSVTPVADKISTDASPKLPPAAKRVAAEHNLEADEIQNIRGTGRDGRIVKQDILDYVNNKNEEKSDQQEAGSRTLTATSVGDAEPARPAVVPAAITERPEKRVPMTRLRMRIAERLVQSQATAAILTTFNEVNMQAVLDLRARYKDSFEKEHGVKLGLMSFFVKAAVAALKKYPIINASVDGNDIVYHEYFDIGIAVASPRGLVVPILRDADKLSFAEIETRIADLAKRAQEGKITLEELTGGTFSITNGGVFGSMLSTPIINPPQGAILGIHATKQRPVAENGQVVIRPMNYFALSYDHRIIDGREAVLSLAAIKEALEYPVSPLFES</sequence>
<dbReference type="InterPro" id="IPR023213">
    <property type="entry name" value="CAT-like_dom_sf"/>
</dbReference>
<dbReference type="PROSITE" id="PS50968">
    <property type="entry name" value="BIOTINYL_LIPOYL"/>
    <property type="match status" value="1"/>
</dbReference>
<dbReference type="OrthoDB" id="9805770at2"/>
<evidence type="ECO:0000256" key="9">
    <source>
        <dbReference type="ARBA" id="ARBA00023315"/>
    </source>
</evidence>
<keyword evidence="16" id="KW-1185">Reference proteome</keyword>
<dbReference type="GO" id="GO:0033512">
    <property type="term" value="P:L-lysine catabolic process to acetyl-CoA via saccharopine"/>
    <property type="evidence" value="ECO:0007669"/>
    <property type="project" value="UniProtKB-UniRule"/>
</dbReference>
<protein>
    <recommendedName>
        <fullName evidence="5 11">Dihydrolipoyllysine-residue succinyltransferase component of 2-oxoglutarate dehydrogenase complex</fullName>
        <ecNumber evidence="4 11">2.3.1.61</ecNumber>
    </recommendedName>
    <alternativeName>
        <fullName evidence="11">2-oxoglutarate dehydrogenase complex component E2</fullName>
    </alternativeName>
</protein>
<evidence type="ECO:0000256" key="6">
    <source>
        <dbReference type="ARBA" id="ARBA00022532"/>
    </source>
</evidence>
<dbReference type="EMBL" id="FMWO01000071">
    <property type="protein sequence ID" value="SCZ86598.1"/>
    <property type="molecule type" value="Genomic_DNA"/>
</dbReference>
<evidence type="ECO:0000256" key="12">
    <source>
        <dbReference type="SAM" id="MobiDB-lite"/>
    </source>
</evidence>
<dbReference type="Gene3D" id="3.30.559.10">
    <property type="entry name" value="Chloramphenicol acetyltransferase-like domain"/>
    <property type="match status" value="1"/>
</dbReference>
<dbReference type="NCBIfam" id="TIGR01347">
    <property type="entry name" value="sucB"/>
    <property type="match status" value="1"/>
</dbReference>